<dbReference type="AlphaFoldDB" id="I7FG12"/>
<sequence length="405" mass="43577">MTAGGPEGASMAAPRIGVIGAGIVGLAVARRLQQKLQADVTVLDKENVVAAHQTGHNSNVVHSGVYYPPGSLKATLCRRGVGLLRAYCMERGLPYDELGKVIVAVQTDELPRLHDLAKRAVDNGIPDTRVIDRAELREREPHVDGLAALLIPSTAVVSFPAIAEEFRADIEAAGGQFRLGSPAVGIASRDGGVVITTDTDEFVFDHVVVCAGLQSSMIAEMAGAPRDPEIIPFRGEYYSLVASRSDLVKGLVYPVPDPRYPFLGVHFTRGIDGHVHVGPNAVLALAQEGYRWRDVNVRQLWRSVSYPGMLRLARHHWRMGASEIVGSMSKSVFLRRARAYIPELTASDIVRAESGVRAQALKPDGNLVDDFVIHRLAGMTFVRNAPSPAATASLAIAEHIVDALA</sequence>
<evidence type="ECO:0000256" key="4">
    <source>
        <dbReference type="ARBA" id="ARBA00023002"/>
    </source>
</evidence>
<dbReference type="PANTHER" id="PTHR43104:SF2">
    <property type="entry name" value="L-2-HYDROXYGLUTARATE DEHYDROGENASE, MITOCHONDRIAL"/>
    <property type="match status" value="1"/>
</dbReference>
<gene>
    <name evidence="7" type="ordered locus">MSMEI_1340</name>
</gene>
<dbReference type="Proteomes" id="UP000006158">
    <property type="component" value="Chromosome"/>
</dbReference>
<proteinExistence type="inferred from homology"/>
<evidence type="ECO:0000256" key="2">
    <source>
        <dbReference type="ARBA" id="ARBA00022630"/>
    </source>
</evidence>
<dbReference type="Gene3D" id="3.50.50.60">
    <property type="entry name" value="FAD/NAD(P)-binding domain"/>
    <property type="match status" value="1"/>
</dbReference>
<dbReference type="GO" id="GO:0005737">
    <property type="term" value="C:cytoplasm"/>
    <property type="evidence" value="ECO:0007669"/>
    <property type="project" value="TreeGrafter"/>
</dbReference>
<name>I7FG12_MYCS2</name>
<dbReference type="EC" id="1.1.99.-" evidence="7"/>
<dbReference type="NCBIfam" id="NF008726">
    <property type="entry name" value="PRK11728.1"/>
    <property type="match status" value="1"/>
</dbReference>
<dbReference type="Pfam" id="PF01266">
    <property type="entry name" value="DAO"/>
    <property type="match status" value="1"/>
</dbReference>
<keyword evidence="4 7" id="KW-0560">Oxidoreductase</keyword>
<evidence type="ECO:0000259" key="6">
    <source>
        <dbReference type="Pfam" id="PF01266"/>
    </source>
</evidence>
<evidence type="ECO:0000256" key="1">
    <source>
        <dbReference type="ARBA" id="ARBA00001974"/>
    </source>
</evidence>
<dbReference type="SUPFAM" id="SSF51905">
    <property type="entry name" value="FAD/NAD(P)-binding domain"/>
    <property type="match status" value="1"/>
</dbReference>
<dbReference type="PATRIC" id="fig|246196.56.peg.1388"/>
<keyword evidence="2" id="KW-0285">Flavoprotein</keyword>
<comment type="cofactor">
    <cofactor evidence="1">
        <name>FAD</name>
        <dbReference type="ChEBI" id="CHEBI:57692"/>
    </cofactor>
</comment>
<dbReference type="KEGG" id="msg:MSMEI_1340"/>
<comment type="similarity">
    <text evidence="5">Belongs to the L2HGDH family.</text>
</comment>
<reference evidence="7 8" key="2">
    <citation type="journal article" date="2009" name="Genome Res.">
        <title>Ortho-proteogenomics: multiple proteomes investigation through orthology and a new MS-based protocol.</title>
        <authorList>
            <person name="Gallien S."/>
            <person name="Perrodou E."/>
            <person name="Carapito C."/>
            <person name="Deshayes C."/>
            <person name="Reyrat J.M."/>
            <person name="Van Dorsselaer A."/>
            <person name="Poch O."/>
            <person name="Schaeffer C."/>
            <person name="Lecompte O."/>
        </authorList>
    </citation>
    <scope>NUCLEOTIDE SEQUENCE [LARGE SCALE GENOMIC DNA]</scope>
    <source>
        <strain evidence="8">ATCC 700084 / mc(2)155</strain>
    </source>
</reference>
<evidence type="ECO:0000256" key="5">
    <source>
        <dbReference type="ARBA" id="ARBA00037941"/>
    </source>
</evidence>
<dbReference type="GO" id="GO:0047545">
    <property type="term" value="F:(S)-2-hydroxyglutarate dehydrogenase activity"/>
    <property type="evidence" value="ECO:0007669"/>
    <property type="project" value="TreeGrafter"/>
</dbReference>
<evidence type="ECO:0000313" key="7">
    <source>
        <dbReference type="EMBL" id="AFP37813.1"/>
    </source>
</evidence>
<dbReference type="EMBL" id="CP001663">
    <property type="protein sequence ID" value="AFP37813.1"/>
    <property type="molecule type" value="Genomic_DNA"/>
</dbReference>
<organism evidence="7 8">
    <name type="scientific">Mycolicibacterium smegmatis (strain ATCC 700084 / mc(2)155)</name>
    <name type="common">Mycobacterium smegmatis</name>
    <dbReference type="NCBI Taxonomy" id="246196"/>
    <lineage>
        <taxon>Bacteria</taxon>
        <taxon>Bacillati</taxon>
        <taxon>Actinomycetota</taxon>
        <taxon>Actinomycetes</taxon>
        <taxon>Mycobacteriales</taxon>
        <taxon>Mycobacteriaceae</taxon>
        <taxon>Mycolicibacterium</taxon>
    </lineage>
</organism>
<protein>
    <submittedName>
        <fullName evidence="7">FAD dependent oxidoreductase</fullName>
        <ecNumber evidence="7">1.1.99.-</ecNumber>
    </submittedName>
</protein>
<dbReference type="InterPro" id="IPR006076">
    <property type="entry name" value="FAD-dep_OxRdtase"/>
</dbReference>
<dbReference type="InterPro" id="IPR036188">
    <property type="entry name" value="FAD/NAD-bd_sf"/>
</dbReference>
<keyword evidence="3" id="KW-0274">FAD</keyword>
<reference evidence="7 8" key="1">
    <citation type="journal article" date="2007" name="Genome Biol.">
        <title>Interrupted coding sequences in Mycobacterium smegmatis: authentic mutations or sequencing errors?</title>
        <authorList>
            <person name="Deshayes C."/>
            <person name="Perrodou E."/>
            <person name="Gallien S."/>
            <person name="Euphrasie D."/>
            <person name="Schaeffer C."/>
            <person name="Van-Dorsselaer A."/>
            <person name="Poch O."/>
            <person name="Lecompte O."/>
            <person name="Reyrat J.M."/>
        </authorList>
    </citation>
    <scope>NUCLEOTIDE SEQUENCE [LARGE SCALE GENOMIC DNA]</scope>
    <source>
        <strain evidence="8">ATCC 700084 / mc(2)155</strain>
    </source>
</reference>
<feature type="domain" description="FAD dependent oxidoreductase" evidence="6">
    <location>
        <begin position="16"/>
        <end position="402"/>
    </location>
</feature>
<accession>I7FG12</accession>
<dbReference type="Gene3D" id="3.30.9.10">
    <property type="entry name" value="D-Amino Acid Oxidase, subunit A, domain 2"/>
    <property type="match status" value="1"/>
</dbReference>
<evidence type="ECO:0000313" key="8">
    <source>
        <dbReference type="Proteomes" id="UP000006158"/>
    </source>
</evidence>
<evidence type="ECO:0000256" key="3">
    <source>
        <dbReference type="ARBA" id="ARBA00022827"/>
    </source>
</evidence>
<dbReference type="PANTHER" id="PTHR43104">
    <property type="entry name" value="L-2-HYDROXYGLUTARATE DEHYDROGENASE, MITOCHONDRIAL"/>
    <property type="match status" value="1"/>
</dbReference>